<dbReference type="AlphaFoldDB" id="A0AAV9V657"/>
<feature type="signal peptide" evidence="2">
    <location>
        <begin position="1"/>
        <end position="23"/>
    </location>
</feature>
<dbReference type="EMBL" id="JAVHNQ010000002">
    <property type="protein sequence ID" value="KAK6354520.1"/>
    <property type="molecule type" value="Genomic_DNA"/>
</dbReference>
<name>A0AAV9V657_9PEZI</name>
<comment type="caution">
    <text evidence="3">The sequence shown here is derived from an EMBL/GenBank/DDBJ whole genome shotgun (WGS) entry which is preliminary data.</text>
</comment>
<reference evidence="3 4" key="1">
    <citation type="submission" date="2019-10" db="EMBL/GenBank/DDBJ databases">
        <authorList>
            <person name="Palmer J.M."/>
        </authorList>
    </citation>
    <scope>NUCLEOTIDE SEQUENCE [LARGE SCALE GENOMIC DNA]</scope>
    <source>
        <strain evidence="3 4">TWF696</strain>
    </source>
</reference>
<feature type="region of interest" description="Disordered" evidence="1">
    <location>
        <begin position="314"/>
        <end position="350"/>
    </location>
</feature>
<proteinExistence type="predicted"/>
<protein>
    <submittedName>
        <fullName evidence="3">Uncharacterized protein</fullName>
    </submittedName>
</protein>
<evidence type="ECO:0000313" key="4">
    <source>
        <dbReference type="Proteomes" id="UP001375240"/>
    </source>
</evidence>
<feature type="chain" id="PRO_5043463092" evidence="2">
    <location>
        <begin position="24"/>
        <end position="350"/>
    </location>
</feature>
<evidence type="ECO:0000256" key="1">
    <source>
        <dbReference type="SAM" id="MobiDB-lite"/>
    </source>
</evidence>
<gene>
    <name evidence="3" type="ORF">TWF696_003663</name>
</gene>
<keyword evidence="4" id="KW-1185">Reference proteome</keyword>
<evidence type="ECO:0000256" key="2">
    <source>
        <dbReference type="SAM" id="SignalP"/>
    </source>
</evidence>
<accession>A0AAV9V657</accession>
<sequence length="350" mass="38023">MRFFRLFSQRAIFLAILVRGILAMPTRAHHSDGGSGSVAVTVSGHARDYQADPEDARGKLGGIPTLDLVGPESGLSVEPTSPNLSCDLRSRPEVCSVDPSPTLTERAGLIPPSFFYKGGVFKRRCLPPELVVTRTKADNHLGYPIGQWPDWLGPDYPGGRNAALVRIASKQGNCKTYCDCSEDGRLTRQRRAVPAPPKNPLCQLRQFAERCAIMFGCFCEAELIQPSPTATGIPLDEYQNALDRIPKIVKLRNPDYKWNHGAGELTFSKKERQVGGTAEPYYVEGPSSEPGWDWLAKLNAGHSFGGLSGGFSGLSKRESKADADPKLVEAGDSMDLEDRAVLTESPGHAS</sequence>
<organism evidence="3 4">
    <name type="scientific">Orbilia brochopaga</name>
    <dbReference type="NCBI Taxonomy" id="3140254"/>
    <lineage>
        <taxon>Eukaryota</taxon>
        <taxon>Fungi</taxon>
        <taxon>Dikarya</taxon>
        <taxon>Ascomycota</taxon>
        <taxon>Pezizomycotina</taxon>
        <taxon>Orbiliomycetes</taxon>
        <taxon>Orbiliales</taxon>
        <taxon>Orbiliaceae</taxon>
        <taxon>Orbilia</taxon>
    </lineage>
</organism>
<keyword evidence="2" id="KW-0732">Signal</keyword>
<feature type="compositionally biased region" description="Basic and acidic residues" evidence="1">
    <location>
        <begin position="315"/>
        <end position="329"/>
    </location>
</feature>
<evidence type="ECO:0000313" key="3">
    <source>
        <dbReference type="EMBL" id="KAK6354520.1"/>
    </source>
</evidence>
<dbReference type="Proteomes" id="UP001375240">
    <property type="component" value="Unassembled WGS sequence"/>
</dbReference>